<evidence type="ECO:0000313" key="5">
    <source>
        <dbReference type="EMBL" id="STW46571.1"/>
    </source>
</evidence>
<dbReference type="Pfam" id="PF13377">
    <property type="entry name" value="Peripla_BP_3"/>
    <property type="match status" value="1"/>
</dbReference>
<evidence type="ECO:0000256" key="2">
    <source>
        <dbReference type="ARBA" id="ARBA00023125"/>
    </source>
</evidence>
<dbReference type="AlphaFoldDB" id="A0A378FMY0"/>
<dbReference type="Gene3D" id="3.40.50.2300">
    <property type="match status" value="1"/>
</dbReference>
<dbReference type="InterPro" id="IPR046335">
    <property type="entry name" value="LacI/GalR-like_sensor"/>
</dbReference>
<reference evidence="5 6" key="1">
    <citation type="submission" date="2018-06" db="EMBL/GenBank/DDBJ databases">
        <authorList>
            <consortium name="Pathogen Informatics"/>
            <person name="Doyle S."/>
        </authorList>
    </citation>
    <scope>NUCLEOTIDE SEQUENCE [LARGE SCALE GENOMIC DNA]</scope>
    <source>
        <strain evidence="5 6">NCTC9617</strain>
    </source>
</reference>
<keyword evidence="2" id="KW-0238">DNA-binding</keyword>
<dbReference type="GO" id="GO:0000976">
    <property type="term" value="F:transcription cis-regulatory region binding"/>
    <property type="evidence" value="ECO:0007669"/>
    <property type="project" value="TreeGrafter"/>
</dbReference>
<sequence length="90" mass="10226">MIWRWGRQRRCIRRGCVFPQDVSLFGFDDAPSAKWLEPGLSTVYLPIDNMITTAIDQAIKLANQQPIETIPPFTGTLVLRESVTTGPFFK</sequence>
<keyword evidence="1" id="KW-0805">Transcription regulation</keyword>
<dbReference type="InterPro" id="IPR028082">
    <property type="entry name" value="Peripla_BP_I"/>
</dbReference>
<organism evidence="5 6">
    <name type="scientific">Klebsiella pneumoniae</name>
    <dbReference type="NCBI Taxonomy" id="573"/>
    <lineage>
        <taxon>Bacteria</taxon>
        <taxon>Pseudomonadati</taxon>
        <taxon>Pseudomonadota</taxon>
        <taxon>Gammaproteobacteria</taxon>
        <taxon>Enterobacterales</taxon>
        <taxon>Enterobacteriaceae</taxon>
        <taxon>Klebsiella/Raoultella group</taxon>
        <taxon>Klebsiella</taxon>
        <taxon>Klebsiella pneumoniae complex</taxon>
    </lineage>
</organism>
<dbReference type="GO" id="GO:0003700">
    <property type="term" value="F:DNA-binding transcription factor activity"/>
    <property type="evidence" value="ECO:0007669"/>
    <property type="project" value="TreeGrafter"/>
</dbReference>
<evidence type="ECO:0000313" key="6">
    <source>
        <dbReference type="Proteomes" id="UP000255167"/>
    </source>
</evidence>
<proteinExistence type="predicted"/>
<dbReference type="SUPFAM" id="SSF53822">
    <property type="entry name" value="Periplasmic binding protein-like I"/>
    <property type="match status" value="1"/>
</dbReference>
<evidence type="ECO:0000256" key="1">
    <source>
        <dbReference type="ARBA" id="ARBA00023015"/>
    </source>
</evidence>
<dbReference type="EMBL" id="UGNC01000005">
    <property type="protein sequence ID" value="STW46571.1"/>
    <property type="molecule type" value="Genomic_DNA"/>
</dbReference>
<evidence type="ECO:0000256" key="3">
    <source>
        <dbReference type="ARBA" id="ARBA00023163"/>
    </source>
</evidence>
<evidence type="ECO:0000259" key="4">
    <source>
        <dbReference type="Pfam" id="PF13377"/>
    </source>
</evidence>
<gene>
    <name evidence="5" type="primary">purR_3</name>
    <name evidence="5" type="ORF">NCTC9617_03095</name>
</gene>
<dbReference type="PANTHER" id="PTHR30146">
    <property type="entry name" value="LACI-RELATED TRANSCRIPTIONAL REPRESSOR"/>
    <property type="match status" value="1"/>
</dbReference>
<protein>
    <submittedName>
        <fullName evidence="5">LacI family transcriptional regulator</fullName>
    </submittedName>
</protein>
<name>A0A378FMY0_KLEPN</name>
<feature type="domain" description="Transcriptional regulator LacI/GalR-like sensor" evidence="4">
    <location>
        <begin position="10"/>
        <end position="83"/>
    </location>
</feature>
<keyword evidence="3" id="KW-0804">Transcription</keyword>
<dbReference type="PANTHER" id="PTHR30146:SF67">
    <property type="entry name" value="HTH-TYPE TRANSCRIPTIONAL REGULATOR ASCG"/>
    <property type="match status" value="1"/>
</dbReference>
<accession>A0A378FMY0</accession>
<dbReference type="Proteomes" id="UP000255167">
    <property type="component" value="Unassembled WGS sequence"/>
</dbReference>